<keyword evidence="3" id="KW-1185">Reference proteome</keyword>
<dbReference type="OrthoDB" id="2538017at2759"/>
<name>A0A8H7ESH9_9FUNG</name>
<feature type="compositionally biased region" description="Polar residues" evidence="1">
    <location>
        <begin position="64"/>
        <end position="86"/>
    </location>
</feature>
<feature type="compositionally biased region" description="Polar residues" evidence="1">
    <location>
        <begin position="317"/>
        <end position="331"/>
    </location>
</feature>
<feature type="region of interest" description="Disordered" evidence="1">
    <location>
        <begin position="133"/>
        <end position="160"/>
    </location>
</feature>
<accession>A0A8H7ESH9</accession>
<organism evidence="2 3">
    <name type="scientific">Apophysomyces ossiformis</name>
    <dbReference type="NCBI Taxonomy" id="679940"/>
    <lineage>
        <taxon>Eukaryota</taxon>
        <taxon>Fungi</taxon>
        <taxon>Fungi incertae sedis</taxon>
        <taxon>Mucoromycota</taxon>
        <taxon>Mucoromycotina</taxon>
        <taxon>Mucoromycetes</taxon>
        <taxon>Mucorales</taxon>
        <taxon>Mucorineae</taxon>
        <taxon>Mucoraceae</taxon>
        <taxon>Apophysomyces</taxon>
    </lineage>
</organism>
<feature type="region of interest" description="Disordered" evidence="1">
    <location>
        <begin position="202"/>
        <end position="242"/>
    </location>
</feature>
<evidence type="ECO:0000256" key="1">
    <source>
        <dbReference type="SAM" id="MobiDB-lite"/>
    </source>
</evidence>
<feature type="compositionally biased region" description="Polar residues" evidence="1">
    <location>
        <begin position="341"/>
        <end position="361"/>
    </location>
</feature>
<feature type="region of interest" description="Disordered" evidence="1">
    <location>
        <begin position="267"/>
        <end position="300"/>
    </location>
</feature>
<feature type="region of interest" description="Disordered" evidence="1">
    <location>
        <begin position="317"/>
        <end position="361"/>
    </location>
</feature>
<feature type="compositionally biased region" description="Polar residues" evidence="1">
    <location>
        <begin position="133"/>
        <end position="148"/>
    </location>
</feature>
<feature type="compositionally biased region" description="Basic and acidic residues" evidence="1">
    <location>
        <begin position="589"/>
        <end position="601"/>
    </location>
</feature>
<feature type="region of interest" description="Disordered" evidence="1">
    <location>
        <begin position="509"/>
        <end position="528"/>
    </location>
</feature>
<dbReference type="AlphaFoldDB" id="A0A8H7ESH9"/>
<feature type="compositionally biased region" description="Low complexity" evidence="1">
    <location>
        <begin position="570"/>
        <end position="584"/>
    </location>
</feature>
<proteinExistence type="predicted"/>
<protein>
    <submittedName>
        <fullName evidence="2">Uncharacterized protein</fullName>
    </submittedName>
</protein>
<comment type="caution">
    <text evidence="2">The sequence shown here is derived from an EMBL/GenBank/DDBJ whole genome shotgun (WGS) entry which is preliminary data.</text>
</comment>
<dbReference type="EMBL" id="JABAYA010000025">
    <property type="protein sequence ID" value="KAF7729414.1"/>
    <property type="molecule type" value="Genomic_DNA"/>
</dbReference>
<evidence type="ECO:0000313" key="2">
    <source>
        <dbReference type="EMBL" id="KAF7729414.1"/>
    </source>
</evidence>
<feature type="compositionally biased region" description="Low complexity" evidence="1">
    <location>
        <begin position="274"/>
        <end position="292"/>
    </location>
</feature>
<dbReference type="Proteomes" id="UP000605846">
    <property type="component" value="Unassembled WGS sequence"/>
</dbReference>
<evidence type="ECO:0000313" key="3">
    <source>
        <dbReference type="Proteomes" id="UP000605846"/>
    </source>
</evidence>
<gene>
    <name evidence="2" type="ORF">EC973_004393</name>
</gene>
<reference evidence="2" key="1">
    <citation type="submission" date="2020-01" db="EMBL/GenBank/DDBJ databases">
        <title>Genome Sequencing of Three Apophysomyces-Like Fungal Strains Confirms a Novel Fungal Genus in the Mucoromycota with divergent Burkholderia-like Endosymbiotic Bacteria.</title>
        <authorList>
            <person name="Stajich J.E."/>
            <person name="Macias A.M."/>
            <person name="Carter-House D."/>
            <person name="Lovett B."/>
            <person name="Kasson L.R."/>
            <person name="Berry K."/>
            <person name="Grigoriev I."/>
            <person name="Chang Y."/>
            <person name="Spatafora J."/>
            <person name="Kasson M.T."/>
        </authorList>
    </citation>
    <scope>NUCLEOTIDE SEQUENCE</scope>
    <source>
        <strain evidence="2">NRRL A-21654</strain>
    </source>
</reference>
<sequence length="1015" mass="107207">MSSTKEIECLIISQLNDNDRKINERTSETSTTAVYDNKALTGSTVETVQRTVSQANPDLDLSAFQPTNSVSEAPQHDSSANTPQSPFSIVSITSTVSESISSSASGFVLVNASPAASSPLSSSWADAALRTEAATSNPASPETNTKSTQEQERPGASITPQFAFGKVEATEERIPIAKQSVFPSLRGELVFKTSNAIQKQDIRDSAEAISEGNKAQVKEEDSRSSSWNMSPGDGSSEYMAAESSPFTSSMVSEVPKETAIEVSKNYLSGKLDNSGPPATGSSKPTSASASSPFNVSYPKSSESLTSARSAFVLESTVRSSQISNDVPSSAAPSGGFRFRSGSDTVSEAFPETSSFNAPKQTTTENFASKPFVFPMRNRSDEEQSGTPFVASSSAVKVSSGNMSGFKTLSNTATAHAPTASVFGMFKKLEEKPTKPAGPFNIGTSASNKTISNPVSTADFNMKNFSFGGFKRETTEISQLATPDKSADIKATTSATNAVSSFPVFPNTSVNSTSETVKTSGCQIPPISSSAENPLLKSAFSHAKDSTQISENSPSLLFGISKTATAVTSSFSKSTIGGSSPSVSTLDSSKSTEEKEKQDKTNRVNFKPSITTASDASSPSQGASSFDEFVEKSKSSSDVAAPISSFSFGKPTAIDNEQNGSRAVSLGPFSTAQTTASNKSYPSGLPLFGNLPKPKSTIAEAPTLAPQKSIAAENGNKDKPSGASFNYLSGMLASPAASTSNSNSQTLVSSSSVSIASSATVASSVPTLSLGVAAIKPVDNVPSGPVTGINGLSTTNTTVSIPANIQKENAFSLDKTISDLSNATYQLPNRMHVSLVTPSLAGLQQNQIVCNTNFRIDNILPTTRVGELPQQAQQELEDLQCYMRTEMQKGDYMLRHNSNNTAKLLDKTATNATSLAKTVNALVCIMKGQIHVIQNLFESTSTQLRYSVDSASLIEACKYPGGTAPWLFGRGVDDEFFHSLALQLQARLEEYKRCIWEIERTAESWMQNKTQSPDGK</sequence>
<feature type="compositionally biased region" description="Low complexity" evidence="1">
    <location>
        <begin position="612"/>
        <end position="624"/>
    </location>
</feature>
<feature type="region of interest" description="Disordered" evidence="1">
    <location>
        <begin position="56"/>
        <end position="86"/>
    </location>
</feature>
<feature type="region of interest" description="Disordered" evidence="1">
    <location>
        <begin position="570"/>
        <end position="628"/>
    </location>
</feature>